<dbReference type="Proteomes" id="UP000067206">
    <property type="component" value="Chromosome"/>
</dbReference>
<dbReference type="AlphaFoldDB" id="A0A0M4M1J4"/>
<dbReference type="EMBL" id="CP010411">
    <property type="protein sequence ID" value="ALE08447.1"/>
    <property type="molecule type" value="Genomic_DNA"/>
</dbReference>
<reference evidence="1 2" key="1">
    <citation type="submission" date="2014-12" db="EMBL/GenBank/DDBJ databases">
        <title>Complete genome sequence of Bifidobacterium longum subsp. infantis BT1.</title>
        <authorList>
            <person name="Kim J.F."/>
            <person name="Kwak M.-J."/>
        </authorList>
    </citation>
    <scope>NUCLEOTIDE SEQUENCE [LARGE SCALE GENOMIC DNA]</scope>
    <source>
        <strain evidence="1 2">BT1</strain>
    </source>
</reference>
<sequence>MVRRLAMKTILVVRKKCLGVSKKNLVLSIVAMTCLAACIAEWILDSPESLNDGFIRIVYMLAVSMLPLYPVPATWGIIVIAFLNELMPCLSQCDESWGVLVSLAIQGYAAVWWNGVTATVLLSISALLNYAIYRENSEFGSFDGSINLVVLLWFVFLLGVWLRQRNGLEKKKELEKKAEIVRYNLQLAEGMHDAMSGELTRMLVIVQEGIDASKEEELKRWRKLQNGINKIFQDLHSVMNYLSDDDHKQDEVFHVSLAEHIQATLSESDRRLHDKGFCGHSSLRGVSSAMSNSWNQIIVNLLREIYTNIERYADKSEYSVIVTFSNNAVDIVQVNKCRQKSRRYVTLGARKGLSIYSRLISRQGGFIRYEKDGEEWSFYCMLPLLT</sequence>
<evidence type="ECO:0000313" key="2">
    <source>
        <dbReference type="Proteomes" id="UP000067206"/>
    </source>
</evidence>
<name>A0A0M4M1J4_BIFLI</name>
<organism evidence="1 2">
    <name type="scientific">Bifidobacterium longum subsp. infantis</name>
    <dbReference type="NCBI Taxonomy" id="1682"/>
    <lineage>
        <taxon>Bacteria</taxon>
        <taxon>Bacillati</taxon>
        <taxon>Actinomycetota</taxon>
        <taxon>Actinomycetes</taxon>
        <taxon>Bifidobacteriales</taxon>
        <taxon>Bifidobacteriaceae</taxon>
        <taxon>Bifidobacterium</taxon>
    </lineage>
</organism>
<dbReference type="PATRIC" id="fig|1682.24.peg.372"/>
<accession>A0A0M4M1J4</accession>
<evidence type="ECO:0000313" key="1">
    <source>
        <dbReference type="EMBL" id="ALE08447.1"/>
    </source>
</evidence>
<gene>
    <name evidence="1" type="ORF">RY67_378</name>
</gene>
<dbReference type="RefSeq" id="WP_060620149.1">
    <property type="nucleotide sequence ID" value="NZ_CP010411.1"/>
</dbReference>
<protein>
    <submittedName>
        <fullName evidence="1">LanK protein</fullName>
    </submittedName>
</protein>
<proteinExistence type="predicted"/>